<dbReference type="EMBL" id="QUWV01000131">
    <property type="protein sequence ID" value="RFD19025.1"/>
    <property type="molecule type" value="Genomic_DNA"/>
</dbReference>
<keyword evidence="3" id="KW-1185">Reference proteome</keyword>
<feature type="non-terminal residue" evidence="2">
    <location>
        <position position="1"/>
    </location>
</feature>
<organism evidence="2 3">
    <name type="scientific">Komagataeibacter melaceti</name>
    <dbReference type="NCBI Taxonomy" id="2766577"/>
    <lineage>
        <taxon>Bacteria</taxon>
        <taxon>Pseudomonadati</taxon>
        <taxon>Pseudomonadota</taxon>
        <taxon>Alphaproteobacteria</taxon>
        <taxon>Acetobacterales</taxon>
        <taxon>Acetobacteraceae</taxon>
        <taxon>Komagataeibacter</taxon>
    </lineage>
</organism>
<feature type="compositionally biased region" description="Basic and acidic residues" evidence="1">
    <location>
        <begin position="61"/>
        <end position="70"/>
    </location>
</feature>
<name>A0A371YXR8_9PROT</name>
<evidence type="ECO:0000313" key="3">
    <source>
        <dbReference type="Proteomes" id="UP000262371"/>
    </source>
</evidence>
<sequence>AAALQDVNSAVSAIDHNTQQNAAMVEQTSAAGRSLADEAEQLNTLLDSFTLEGGASGVTDMVRRKDESHPAADVSQLQLEPALD</sequence>
<comment type="caution">
    <text evidence="2">The sequence shown here is derived from an EMBL/GenBank/DDBJ whole genome shotgun (WGS) entry which is preliminary data.</text>
</comment>
<dbReference type="Gene3D" id="1.10.287.950">
    <property type="entry name" value="Methyl-accepting chemotaxis protein"/>
    <property type="match status" value="1"/>
</dbReference>
<gene>
    <name evidence="2" type="ORF">DY926_13650</name>
</gene>
<proteinExistence type="predicted"/>
<reference evidence="2 3" key="1">
    <citation type="submission" date="2018-08" db="EMBL/GenBank/DDBJ databases">
        <title>Komagataeibacter sp. AV 382.</title>
        <authorList>
            <person name="Skraban J."/>
            <person name="Trcek J."/>
        </authorList>
    </citation>
    <scope>NUCLEOTIDE SEQUENCE [LARGE SCALE GENOMIC DNA]</scope>
    <source>
        <strain evidence="2 3">AV 382</strain>
    </source>
</reference>
<feature type="region of interest" description="Disordered" evidence="1">
    <location>
        <begin position="60"/>
        <end position="84"/>
    </location>
</feature>
<accession>A0A371YXR8</accession>
<dbReference type="Proteomes" id="UP000262371">
    <property type="component" value="Unassembled WGS sequence"/>
</dbReference>
<evidence type="ECO:0000256" key="1">
    <source>
        <dbReference type="SAM" id="MobiDB-lite"/>
    </source>
</evidence>
<evidence type="ECO:0000313" key="2">
    <source>
        <dbReference type="EMBL" id="RFD19025.1"/>
    </source>
</evidence>
<dbReference type="AlphaFoldDB" id="A0A371YXR8"/>
<protein>
    <submittedName>
        <fullName evidence="2">Methyl-accepting chemotaxis protein</fullName>
    </submittedName>
</protein>
<dbReference type="SUPFAM" id="SSF58104">
    <property type="entry name" value="Methyl-accepting chemotaxis protein (MCP) signaling domain"/>
    <property type="match status" value="1"/>
</dbReference>